<feature type="transmembrane region" description="Helical" evidence="1">
    <location>
        <begin position="53"/>
        <end position="70"/>
    </location>
</feature>
<feature type="transmembrane region" description="Helical" evidence="1">
    <location>
        <begin position="29"/>
        <end position="47"/>
    </location>
</feature>
<evidence type="ECO:0000313" key="2">
    <source>
        <dbReference type="EMBL" id="PYB75261.1"/>
    </source>
</evidence>
<keyword evidence="1" id="KW-0472">Membrane</keyword>
<keyword evidence="1" id="KW-0812">Transmembrane</keyword>
<dbReference type="Proteomes" id="UP000247536">
    <property type="component" value="Unassembled WGS sequence"/>
</dbReference>
<evidence type="ECO:0000313" key="3">
    <source>
        <dbReference type="Proteomes" id="UP000247536"/>
    </source>
</evidence>
<dbReference type="EMBL" id="QJRY01000002">
    <property type="protein sequence ID" value="PYB75261.1"/>
    <property type="molecule type" value="Genomic_DNA"/>
</dbReference>
<organism evidence="2 3">
    <name type="scientific">Rhizobium wuzhouense</name>
    <dbReference type="NCBI Taxonomy" id="1986026"/>
    <lineage>
        <taxon>Bacteria</taxon>
        <taxon>Pseudomonadati</taxon>
        <taxon>Pseudomonadota</taxon>
        <taxon>Alphaproteobacteria</taxon>
        <taxon>Hyphomicrobiales</taxon>
        <taxon>Rhizobiaceae</taxon>
        <taxon>Rhizobium/Agrobacterium group</taxon>
        <taxon>Rhizobium</taxon>
    </lineage>
</organism>
<comment type="caution">
    <text evidence="2">The sequence shown here is derived from an EMBL/GenBank/DDBJ whole genome shotgun (WGS) entry which is preliminary data.</text>
</comment>
<protein>
    <recommendedName>
        <fullName evidence="4">YiaAB two helix domain-containing protein</fullName>
    </recommendedName>
</protein>
<reference evidence="2 3" key="1">
    <citation type="submission" date="2018-06" db="EMBL/GenBank/DDBJ databases">
        <title>Rhizobium wuzhouense sp. nov., isolated from roots of Oryza officinalis.</title>
        <authorList>
            <person name="Yuan T."/>
        </authorList>
    </citation>
    <scope>NUCLEOTIDE SEQUENCE [LARGE SCALE GENOMIC DNA]</scope>
    <source>
        <strain evidence="2 3">W44</strain>
    </source>
</reference>
<gene>
    <name evidence="2" type="ORF">DMY87_07375</name>
</gene>
<name>A0ABX5NTE3_9HYPH</name>
<proteinExistence type="predicted"/>
<sequence>MPEFTAEERGYIFAVAADGHQDSGFYRTLSGAAYFFPSVVIGCYGLWDGSFKILGIGFLTLIVSMAWGFYTEWRSAHHERTGRAILAKLRQAIEDRPVVD</sequence>
<accession>A0ABX5NTE3</accession>
<evidence type="ECO:0008006" key="4">
    <source>
        <dbReference type="Google" id="ProtNLM"/>
    </source>
</evidence>
<evidence type="ECO:0000256" key="1">
    <source>
        <dbReference type="SAM" id="Phobius"/>
    </source>
</evidence>
<keyword evidence="1" id="KW-1133">Transmembrane helix</keyword>
<keyword evidence="3" id="KW-1185">Reference proteome</keyword>